<protein>
    <recommendedName>
        <fullName evidence="4">ATP-binding protein</fullName>
    </recommendedName>
</protein>
<dbReference type="Pfam" id="PF13479">
    <property type="entry name" value="AAA_24"/>
    <property type="match status" value="1"/>
</dbReference>
<sequence>MEITRGVIKGATKVVIYGPEGIGKSTFAAGFPNPLFIDTEDSTKEMDVCRTKKPTSWEMLLSQVNYVRTIPDIYKTLVIDTVDWAEQLCIESVCAKHNQSGIESFNYGTGYVFVKEEFGRFLNLLSEVIDIGINVVLTAHAQIRKFEQPDEKGAYDRYELKLGKKNGSQTSPLIKEWADMVLFANYKTYVVKDEKNKMAKAKATGGARVMYTTHHPCWDAKNRQGLADELPFQYASIAHCITAKDFILEEAPKAETKTETVPPEPEKKPEVAPPIEYNAPKSANEYEELRKTLPAHFSPLIDLMEKDGATMQEVREASTKYFPIATPPENYDPGFVKGVLIAAWPQVFEAINKLRNETPF</sequence>
<dbReference type="Proteomes" id="UP000263273">
    <property type="component" value="Unassembled WGS sequence"/>
</dbReference>
<organism evidence="2 3">
    <name type="scientific">Syntrophomonas wolfei</name>
    <dbReference type="NCBI Taxonomy" id="863"/>
    <lineage>
        <taxon>Bacteria</taxon>
        <taxon>Bacillati</taxon>
        <taxon>Bacillota</taxon>
        <taxon>Clostridia</taxon>
        <taxon>Eubacteriales</taxon>
        <taxon>Syntrophomonadaceae</taxon>
        <taxon>Syntrophomonas</taxon>
    </lineage>
</organism>
<evidence type="ECO:0008006" key="4">
    <source>
        <dbReference type="Google" id="ProtNLM"/>
    </source>
</evidence>
<comment type="caution">
    <text evidence="2">The sequence shown here is derived from an EMBL/GenBank/DDBJ whole genome shotgun (WGS) entry which is preliminary data.</text>
</comment>
<reference evidence="2 3" key="1">
    <citation type="journal article" date="2018" name="Nat. Biotechnol.">
        <title>A standardized bacterial taxonomy based on genome phylogeny substantially revises the tree of life.</title>
        <authorList>
            <person name="Parks D.H."/>
            <person name="Chuvochina M."/>
            <person name="Waite D.W."/>
            <person name="Rinke C."/>
            <person name="Skarshewski A."/>
            <person name="Chaumeil P.A."/>
            <person name="Hugenholtz P."/>
        </authorList>
    </citation>
    <scope>NUCLEOTIDE SEQUENCE [LARGE SCALE GENOMIC DNA]</scope>
    <source>
        <strain evidence="2">UBA10948</strain>
    </source>
</reference>
<feature type="compositionally biased region" description="Basic and acidic residues" evidence="1">
    <location>
        <begin position="254"/>
        <end position="270"/>
    </location>
</feature>
<name>A0A354YZW5_9FIRM</name>
<feature type="region of interest" description="Disordered" evidence="1">
    <location>
        <begin position="254"/>
        <end position="277"/>
    </location>
</feature>
<proteinExistence type="predicted"/>
<evidence type="ECO:0000313" key="2">
    <source>
        <dbReference type="EMBL" id="HBK54251.1"/>
    </source>
</evidence>
<accession>A0A354YZW5</accession>
<evidence type="ECO:0000256" key="1">
    <source>
        <dbReference type="SAM" id="MobiDB-lite"/>
    </source>
</evidence>
<dbReference type="EMBL" id="DNZF01000215">
    <property type="protein sequence ID" value="HBK54251.1"/>
    <property type="molecule type" value="Genomic_DNA"/>
</dbReference>
<evidence type="ECO:0000313" key="3">
    <source>
        <dbReference type="Proteomes" id="UP000263273"/>
    </source>
</evidence>
<gene>
    <name evidence="2" type="ORF">DDZ44_09975</name>
</gene>
<dbReference type="AlphaFoldDB" id="A0A354YZW5"/>